<dbReference type="EMBL" id="JAQQAF010000006">
    <property type="protein sequence ID" value="KAJ8476600.1"/>
    <property type="molecule type" value="Genomic_DNA"/>
</dbReference>
<evidence type="ECO:0000256" key="1">
    <source>
        <dbReference type="SAM" id="SignalP"/>
    </source>
</evidence>
<keyword evidence="1" id="KW-0732">Signal</keyword>
<comment type="caution">
    <text evidence="2">The sequence shown here is derived from an EMBL/GenBank/DDBJ whole genome shotgun (WGS) entry which is preliminary data.</text>
</comment>
<evidence type="ECO:0000313" key="3">
    <source>
        <dbReference type="Proteomes" id="UP001222027"/>
    </source>
</evidence>
<evidence type="ECO:0000313" key="2">
    <source>
        <dbReference type="EMBL" id="KAJ8476600.1"/>
    </source>
</evidence>
<gene>
    <name evidence="2" type="ORF">OPV22_020327</name>
</gene>
<keyword evidence="3" id="KW-1185">Reference proteome</keyword>
<sequence length="84" mass="8973">MCSFLYFTVCCSLSVLSLSAFSLTLRPDGLGDLDVPFTVFFLGNGSTLKHIGANASRLPRVLCLSITFPSNSPQCSSSTNAMVF</sequence>
<dbReference type="AlphaFoldDB" id="A0AAV8PA25"/>
<evidence type="ECO:0008006" key="4">
    <source>
        <dbReference type="Google" id="ProtNLM"/>
    </source>
</evidence>
<feature type="signal peptide" evidence="1">
    <location>
        <begin position="1"/>
        <end position="19"/>
    </location>
</feature>
<protein>
    <recommendedName>
        <fullName evidence="4">Secreted protein</fullName>
    </recommendedName>
</protein>
<accession>A0AAV8PA25</accession>
<name>A0AAV8PA25_ENSVE</name>
<reference evidence="2 3" key="1">
    <citation type="submission" date="2022-12" db="EMBL/GenBank/DDBJ databases">
        <title>Chromosome-scale assembly of the Ensete ventricosum genome.</title>
        <authorList>
            <person name="Dussert Y."/>
            <person name="Stocks J."/>
            <person name="Wendawek A."/>
            <person name="Woldeyes F."/>
            <person name="Nichols R.A."/>
            <person name="Borrell J.S."/>
        </authorList>
    </citation>
    <scope>NUCLEOTIDE SEQUENCE [LARGE SCALE GENOMIC DNA]</scope>
    <source>
        <strain evidence="3">cv. Maze</strain>
        <tissue evidence="2">Seeds</tissue>
    </source>
</reference>
<dbReference type="Proteomes" id="UP001222027">
    <property type="component" value="Unassembled WGS sequence"/>
</dbReference>
<organism evidence="2 3">
    <name type="scientific">Ensete ventricosum</name>
    <name type="common">Abyssinian banana</name>
    <name type="synonym">Musa ensete</name>
    <dbReference type="NCBI Taxonomy" id="4639"/>
    <lineage>
        <taxon>Eukaryota</taxon>
        <taxon>Viridiplantae</taxon>
        <taxon>Streptophyta</taxon>
        <taxon>Embryophyta</taxon>
        <taxon>Tracheophyta</taxon>
        <taxon>Spermatophyta</taxon>
        <taxon>Magnoliopsida</taxon>
        <taxon>Liliopsida</taxon>
        <taxon>Zingiberales</taxon>
        <taxon>Musaceae</taxon>
        <taxon>Ensete</taxon>
    </lineage>
</organism>
<feature type="chain" id="PRO_5043642165" description="Secreted protein" evidence="1">
    <location>
        <begin position="20"/>
        <end position="84"/>
    </location>
</feature>
<proteinExistence type="predicted"/>